<comment type="similarity">
    <text evidence="1 4 6">Belongs to the tRNA pseudouridine synthase TruA family.</text>
</comment>
<dbReference type="Pfam" id="PF01416">
    <property type="entry name" value="PseudoU_synth_1"/>
    <property type="match status" value="2"/>
</dbReference>
<comment type="subunit">
    <text evidence="4">Homodimer.</text>
</comment>
<comment type="catalytic activity">
    <reaction evidence="4 6">
        <text>uridine(38/39/40) in tRNA = pseudouridine(38/39/40) in tRNA</text>
        <dbReference type="Rhea" id="RHEA:22376"/>
        <dbReference type="Rhea" id="RHEA-COMP:10085"/>
        <dbReference type="Rhea" id="RHEA-COMP:10087"/>
        <dbReference type="ChEBI" id="CHEBI:65314"/>
        <dbReference type="ChEBI" id="CHEBI:65315"/>
        <dbReference type="EC" id="5.4.99.12"/>
    </reaction>
</comment>
<dbReference type="InterPro" id="IPR020095">
    <property type="entry name" value="PsdUridine_synth_TruA_C"/>
</dbReference>
<comment type="caution">
    <text evidence="4">Lacks conserved residue(s) required for the propagation of feature annotation.</text>
</comment>
<dbReference type="Proteomes" id="UP000824223">
    <property type="component" value="Unassembled WGS sequence"/>
</dbReference>
<keyword evidence="2 4" id="KW-0819">tRNA processing</keyword>
<proteinExistence type="inferred from homology"/>
<feature type="binding site" evidence="4 5">
    <location>
        <position position="113"/>
    </location>
    <ligand>
        <name>substrate</name>
    </ligand>
</feature>
<feature type="domain" description="Pseudouridine synthase I TruA alpha/beta" evidence="7">
    <location>
        <begin position="146"/>
        <end position="258"/>
    </location>
</feature>
<evidence type="ECO:0000256" key="2">
    <source>
        <dbReference type="ARBA" id="ARBA00022694"/>
    </source>
</evidence>
<dbReference type="InterPro" id="IPR001406">
    <property type="entry name" value="PsdUridine_synth_TruA"/>
</dbReference>
<sequence length="258" mass="29169">MQNIKLTLQYDGTRYQGWQRPQKDGYEKTVSYKILSVLQKMTGEDILLHAAAKTEPGVHALSQTVSFLTGSALSPEQFCTNLNRYLPQDIAVLEAEPAPERFRADLNAKSRTYEYRVCTSKVYDIFSASYTAHFPFSLDQDAMEKAAGLLKGRHNFNGFCGVRRKKGTEKNLLNIQFNNVKEEMRKNIFPGSGNTEVFVISLTADDFLYQMPLRIVSVLLEIGTRKRRADDITRIFSGEEASAVSCEAKGLLLRSIQY</sequence>
<evidence type="ECO:0000256" key="1">
    <source>
        <dbReference type="ARBA" id="ARBA00009375"/>
    </source>
</evidence>
<evidence type="ECO:0000256" key="5">
    <source>
        <dbReference type="PIRSR" id="PIRSR001430-2"/>
    </source>
</evidence>
<reference evidence="8" key="1">
    <citation type="journal article" date="2021" name="PeerJ">
        <title>Extensive microbial diversity within the chicken gut microbiome revealed by metagenomics and culture.</title>
        <authorList>
            <person name="Gilroy R."/>
            <person name="Ravi A."/>
            <person name="Getino M."/>
            <person name="Pursley I."/>
            <person name="Horton D.L."/>
            <person name="Alikhan N.F."/>
            <person name="Baker D."/>
            <person name="Gharbi K."/>
            <person name="Hall N."/>
            <person name="Watson M."/>
            <person name="Adriaenssens E.M."/>
            <person name="Foster-Nyarko E."/>
            <person name="Jarju S."/>
            <person name="Secka A."/>
            <person name="Antonio M."/>
            <person name="Oren A."/>
            <person name="Chaudhuri R.R."/>
            <person name="La Ragione R."/>
            <person name="Hildebrand F."/>
            <person name="Pallen M.J."/>
        </authorList>
    </citation>
    <scope>NUCLEOTIDE SEQUENCE</scope>
    <source>
        <strain evidence="8">ChiSjej2B20-11307</strain>
    </source>
</reference>
<dbReference type="Gene3D" id="3.30.70.660">
    <property type="entry name" value="Pseudouridine synthase I, catalytic domain, C-terminal subdomain"/>
    <property type="match status" value="1"/>
</dbReference>
<protein>
    <recommendedName>
        <fullName evidence="4">tRNA pseudouridine synthase A</fullName>
        <ecNumber evidence="4">5.4.99.12</ecNumber>
    </recommendedName>
    <alternativeName>
        <fullName evidence="4">tRNA pseudouridine(38-40) synthase</fullName>
    </alternativeName>
    <alternativeName>
        <fullName evidence="4">tRNA pseudouridylate synthase I</fullName>
    </alternativeName>
    <alternativeName>
        <fullName evidence="4">tRNA-uridine isomerase I</fullName>
    </alternativeName>
</protein>
<dbReference type="InterPro" id="IPR020094">
    <property type="entry name" value="TruA/RsuA/RluB/E/F_N"/>
</dbReference>
<dbReference type="GO" id="GO:0160147">
    <property type="term" value="F:tRNA pseudouridine(38-40) synthase activity"/>
    <property type="evidence" value="ECO:0007669"/>
    <property type="project" value="UniProtKB-EC"/>
</dbReference>
<evidence type="ECO:0000256" key="4">
    <source>
        <dbReference type="HAMAP-Rule" id="MF_00171"/>
    </source>
</evidence>
<dbReference type="EC" id="5.4.99.12" evidence="4"/>
<dbReference type="PANTHER" id="PTHR11142:SF22">
    <property type="entry name" value="TRNA PSEUDOURIDINE SYNTHASE A 2"/>
    <property type="match status" value="1"/>
</dbReference>
<dbReference type="InterPro" id="IPR020097">
    <property type="entry name" value="PsdUridine_synth_TruA_a/b_dom"/>
</dbReference>
<dbReference type="PIRSF" id="PIRSF001430">
    <property type="entry name" value="tRNA_psdUrid_synth"/>
    <property type="match status" value="1"/>
</dbReference>
<evidence type="ECO:0000256" key="3">
    <source>
        <dbReference type="ARBA" id="ARBA00023235"/>
    </source>
</evidence>
<dbReference type="GO" id="GO:0031119">
    <property type="term" value="P:tRNA pseudouridine synthesis"/>
    <property type="evidence" value="ECO:0007669"/>
    <property type="project" value="UniProtKB-UniRule"/>
</dbReference>
<evidence type="ECO:0000313" key="8">
    <source>
        <dbReference type="EMBL" id="HJA05666.1"/>
    </source>
</evidence>
<feature type="domain" description="Pseudouridine synthase I TruA alpha/beta" evidence="7">
    <location>
        <begin position="9"/>
        <end position="101"/>
    </location>
</feature>
<name>A0A9D2H8M2_9FIRM</name>
<comment type="function">
    <text evidence="4">Formation of pseudouridine at positions 38, 39 and 40 in the anticodon stem and loop of transfer RNAs.</text>
</comment>
<dbReference type="PANTHER" id="PTHR11142">
    <property type="entry name" value="PSEUDOURIDYLATE SYNTHASE"/>
    <property type="match status" value="1"/>
</dbReference>
<keyword evidence="3 4" id="KW-0413">Isomerase</keyword>
<evidence type="ECO:0000256" key="6">
    <source>
        <dbReference type="RuleBase" id="RU003792"/>
    </source>
</evidence>
<dbReference type="AlphaFoldDB" id="A0A9D2H8M2"/>
<evidence type="ECO:0000313" key="9">
    <source>
        <dbReference type="Proteomes" id="UP000824223"/>
    </source>
</evidence>
<dbReference type="InterPro" id="IPR020103">
    <property type="entry name" value="PsdUridine_synth_cat_dom_sf"/>
</dbReference>
<dbReference type="GO" id="GO:0003723">
    <property type="term" value="F:RNA binding"/>
    <property type="evidence" value="ECO:0007669"/>
    <property type="project" value="InterPro"/>
</dbReference>
<organism evidence="8 9">
    <name type="scientific">Candidatus Mediterraneibacter pullicola</name>
    <dbReference type="NCBI Taxonomy" id="2838682"/>
    <lineage>
        <taxon>Bacteria</taxon>
        <taxon>Bacillati</taxon>
        <taxon>Bacillota</taxon>
        <taxon>Clostridia</taxon>
        <taxon>Lachnospirales</taxon>
        <taxon>Lachnospiraceae</taxon>
        <taxon>Mediterraneibacter</taxon>
    </lineage>
</organism>
<dbReference type="SUPFAM" id="SSF55120">
    <property type="entry name" value="Pseudouridine synthase"/>
    <property type="match status" value="1"/>
</dbReference>
<evidence type="ECO:0000259" key="7">
    <source>
        <dbReference type="Pfam" id="PF01416"/>
    </source>
</evidence>
<dbReference type="EMBL" id="DXAK01000003">
    <property type="protein sequence ID" value="HJA05666.1"/>
    <property type="molecule type" value="Genomic_DNA"/>
</dbReference>
<comment type="caution">
    <text evidence="8">The sequence shown here is derived from an EMBL/GenBank/DDBJ whole genome shotgun (WGS) entry which is preliminary data.</text>
</comment>
<gene>
    <name evidence="4" type="primary">truA</name>
    <name evidence="8" type="ORF">H9798_00735</name>
</gene>
<reference evidence="8" key="2">
    <citation type="submission" date="2021-04" db="EMBL/GenBank/DDBJ databases">
        <authorList>
            <person name="Gilroy R."/>
        </authorList>
    </citation>
    <scope>NUCLEOTIDE SEQUENCE</scope>
    <source>
        <strain evidence="8">ChiSjej2B20-11307</strain>
    </source>
</reference>
<dbReference type="HAMAP" id="MF_00171">
    <property type="entry name" value="TruA"/>
    <property type="match status" value="1"/>
</dbReference>
<accession>A0A9D2H8M2</accession>
<dbReference type="Gene3D" id="3.30.70.580">
    <property type="entry name" value="Pseudouridine synthase I, catalytic domain, N-terminal subdomain"/>
    <property type="match status" value="1"/>
</dbReference>